<dbReference type="GO" id="GO:0005634">
    <property type="term" value="C:nucleus"/>
    <property type="evidence" value="ECO:0007669"/>
    <property type="project" value="TreeGrafter"/>
</dbReference>
<dbReference type="Gene3D" id="2.10.110.10">
    <property type="entry name" value="Cysteine Rich Protein"/>
    <property type="match status" value="2"/>
</dbReference>
<reference evidence="10" key="1">
    <citation type="submission" date="2017-02" db="UniProtKB">
        <authorList>
            <consortium name="WormBaseParasite"/>
        </authorList>
    </citation>
    <scope>IDENTIFICATION</scope>
</reference>
<evidence type="ECO:0000256" key="3">
    <source>
        <dbReference type="ARBA" id="ARBA00022833"/>
    </source>
</evidence>
<reference evidence="7 9" key="2">
    <citation type="submission" date="2018-11" db="EMBL/GenBank/DDBJ databases">
        <authorList>
            <consortium name="Pathogen Informatics"/>
        </authorList>
    </citation>
    <scope>NUCLEOTIDE SEQUENCE [LARGE SCALE GENOMIC DNA]</scope>
</reference>
<keyword evidence="3 5" id="KW-0862">Zinc</keyword>
<dbReference type="GO" id="GO:0045944">
    <property type="term" value="P:positive regulation of transcription by RNA polymerase II"/>
    <property type="evidence" value="ECO:0007669"/>
    <property type="project" value="TreeGrafter"/>
</dbReference>
<evidence type="ECO:0000313" key="9">
    <source>
        <dbReference type="Proteomes" id="UP000274756"/>
    </source>
</evidence>
<sequence>MDIICAACSSQIVDRFMLKALGKFWHEDCLKCTCCNCRLGELGSKLYYKQSMILCARDYLRLFGLNGICAACEKNIPAFELVMRAKSNVYHLHCFACQICSSSSTQTSALLIIAAREPSENKVNARANRISELLRFCIGDKYYLCDNKILCQYDYEERLTFLRAAYNNQSFTEISKSIEQLDDFAISFRDNKLFTP</sequence>
<dbReference type="WBParaSite" id="DME_0000806001-mRNA-1">
    <property type="protein sequence ID" value="DME_0000806001-mRNA-1"/>
    <property type="gene ID" value="DME_0000806001"/>
</dbReference>
<name>A0A0N4UK37_DRAME</name>
<proteinExistence type="predicted"/>
<feature type="domain" description="LIM zinc-binding" evidence="6">
    <location>
        <begin position="67"/>
        <end position="161"/>
    </location>
</feature>
<dbReference type="Pfam" id="PF00412">
    <property type="entry name" value="LIM"/>
    <property type="match status" value="2"/>
</dbReference>
<dbReference type="Proteomes" id="UP000274756">
    <property type="component" value="Unassembled WGS sequence"/>
</dbReference>
<keyword evidence="4 5" id="KW-0440">LIM domain</keyword>
<dbReference type="GO" id="GO:0003713">
    <property type="term" value="F:transcription coactivator activity"/>
    <property type="evidence" value="ECO:0007669"/>
    <property type="project" value="TreeGrafter"/>
</dbReference>
<dbReference type="STRING" id="318479.A0A0N4UK37"/>
<evidence type="ECO:0000256" key="1">
    <source>
        <dbReference type="ARBA" id="ARBA00022723"/>
    </source>
</evidence>
<evidence type="ECO:0000256" key="5">
    <source>
        <dbReference type="PROSITE-ProRule" id="PRU00125"/>
    </source>
</evidence>
<dbReference type="Proteomes" id="UP000038040">
    <property type="component" value="Unplaced"/>
</dbReference>
<dbReference type="SMART" id="SM00132">
    <property type="entry name" value="LIM"/>
    <property type="match status" value="2"/>
</dbReference>
<organism evidence="8 10">
    <name type="scientific">Dracunculus medinensis</name>
    <name type="common">Guinea worm</name>
    <dbReference type="NCBI Taxonomy" id="318479"/>
    <lineage>
        <taxon>Eukaryota</taxon>
        <taxon>Metazoa</taxon>
        <taxon>Ecdysozoa</taxon>
        <taxon>Nematoda</taxon>
        <taxon>Chromadorea</taxon>
        <taxon>Rhabditida</taxon>
        <taxon>Spirurina</taxon>
        <taxon>Dracunculoidea</taxon>
        <taxon>Dracunculidae</taxon>
        <taxon>Dracunculus</taxon>
    </lineage>
</organism>
<keyword evidence="1 5" id="KW-0479">Metal-binding</keyword>
<accession>A0A0N4UK37</accession>
<evidence type="ECO:0000259" key="6">
    <source>
        <dbReference type="PROSITE" id="PS50023"/>
    </source>
</evidence>
<protein>
    <submittedName>
        <fullName evidence="10">LIM domain only protein 3</fullName>
    </submittedName>
</protein>
<dbReference type="AlphaFoldDB" id="A0A0N4UK37"/>
<dbReference type="InterPro" id="IPR050945">
    <property type="entry name" value="LMO_RBTN_TF"/>
</dbReference>
<dbReference type="InterPro" id="IPR001781">
    <property type="entry name" value="Znf_LIM"/>
</dbReference>
<evidence type="ECO:0000313" key="8">
    <source>
        <dbReference type="Proteomes" id="UP000038040"/>
    </source>
</evidence>
<gene>
    <name evidence="7" type="ORF">DME_LOCUS2185</name>
</gene>
<dbReference type="GO" id="GO:0140297">
    <property type="term" value="F:DNA-binding transcription factor binding"/>
    <property type="evidence" value="ECO:0007669"/>
    <property type="project" value="TreeGrafter"/>
</dbReference>
<dbReference type="PROSITE" id="PS50023">
    <property type="entry name" value="LIM_DOMAIN_2"/>
    <property type="match status" value="2"/>
</dbReference>
<dbReference type="PANTHER" id="PTHR45787:SF1">
    <property type="entry name" value="LIM ZINC-BINDING DOMAIN-CONTAINING PROTEIN"/>
    <property type="match status" value="1"/>
</dbReference>
<keyword evidence="2" id="KW-0677">Repeat</keyword>
<evidence type="ECO:0000256" key="2">
    <source>
        <dbReference type="ARBA" id="ARBA00022737"/>
    </source>
</evidence>
<feature type="domain" description="LIM zinc-binding" evidence="6">
    <location>
        <begin position="3"/>
        <end position="65"/>
    </location>
</feature>
<evidence type="ECO:0000256" key="4">
    <source>
        <dbReference type="ARBA" id="ARBA00023038"/>
    </source>
</evidence>
<dbReference type="GO" id="GO:0046872">
    <property type="term" value="F:metal ion binding"/>
    <property type="evidence" value="ECO:0007669"/>
    <property type="project" value="UniProtKB-KW"/>
</dbReference>
<evidence type="ECO:0000313" key="10">
    <source>
        <dbReference type="WBParaSite" id="DME_0000806001-mRNA-1"/>
    </source>
</evidence>
<dbReference type="PANTHER" id="PTHR45787">
    <property type="entry name" value="LD11652P"/>
    <property type="match status" value="1"/>
</dbReference>
<dbReference type="EMBL" id="UYYG01000049">
    <property type="protein sequence ID" value="VDN52212.1"/>
    <property type="molecule type" value="Genomic_DNA"/>
</dbReference>
<keyword evidence="9" id="KW-1185">Reference proteome</keyword>
<evidence type="ECO:0000313" key="7">
    <source>
        <dbReference type="EMBL" id="VDN52212.1"/>
    </source>
</evidence>
<dbReference type="OrthoDB" id="6352355at2759"/>
<dbReference type="SUPFAM" id="SSF57716">
    <property type="entry name" value="Glucocorticoid receptor-like (DNA-binding domain)"/>
    <property type="match status" value="3"/>
</dbReference>
<dbReference type="PROSITE" id="PS00478">
    <property type="entry name" value="LIM_DOMAIN_1"/>
    <property type="match status" value="1"/>
</dbReference>